<dbReference type="Gene3D" id="3.40.50.720">
    <property type="entry name" value="NAD(P)-binding Rossmann-like Domain"/>
    <property type="match status" value="1"/>
</dbReference>
<dbReference type="SUPFAM" id="SSF51735">
    <property type="entry name" value="NAD(P)-binding Rossmann-fold domains"/>
    <property type="match status" value="1"/>
</dbReference>
<dbReference type="AlphaFoldDB" id="A0A165X534"/>
<dbReference type="GO" id="GO:0016491">
    <property type="term" value="F:oxidoreductase activity"/>
    <property type="evidence" value="ECO:0007669"/>
    <property type="project" value="UniProtKB-KW"/>
</dbReference>
<evidence type="ECO:0000256" key="1">
    <source>
        <dbReference type="ARBA" id="ARBA00023002"/>
    </source>
</evidence>
<organism evidence="2 3">
    <name type="scientific">Athelia psychrophila</name>
    <dbReference type="NCBI Taxonomy" id="1759441"/>
    <lineage>
        <taxon>Eukaryota</taxon>
        <taxon>Fungi</taxon>
        <taxon>Dikarya</taxon>
        <taxon>Basidiomycota</taxon>
        <taxon>Agaricomycotina</taxon>
        <taxon>Agaricomycetes</taxon>
        <taxon>Agaricomycetidae</taxon>
        <taxon>Atheliales</taxon>
        <taxon>Atheliaceae</taxon>
        <taxon>Athelia</taxon>
    </lineage>
</organism>
<evidence type="ECO:0000313" key="2">
    <source>
        <dbReference type="EMBL" id="KZP08211.1"/>
    </source>
</evidence>
<dbReference type="InterPro" id="IPR036291">
    <property type="entry name" value="NAD(P)-bd_dom_sf"/>
</dbReference>
<proteinExistence type="predicted"/>
<dbReference type="PANTHER" id="PTHR43157">
    <property type="entry name" value="PHOSPHATIDYLINOSITOL-GLYCAN BIOSYNTHESIS CLASS F PROTEIN-RELATED"/>
    <property type="match status" value="1"/>
</dbReference>
<reference evidence="2 3" key="1">
    <citation type="journal article" date="2016" name="Mol. Biol. Evol.">
        <title>Comparative Genomics of Early-Diverging Mushroom-Forming Fungi Provides Insights into the Origins of Lignocellulose Decay Capabilities.</title>
        <authorList>
            <person name="Nagy L.G."/>
            <person name="Riley R."/>
            <person name="Tritt A."/>
            <person name="Adam C."/>
            <person name="Daum C."/>
            <person name="Floudas D."/>
            <person name="Sun H."/>
            <person name="Yadav J.S."/>
            <person name="Pangilinan J."/>
            <person name="Larsson K.H."/>
            <person name="Matsuura K."/>
            <person name="Barry K."/>
            <person name="Labutti K."/>
            <person name="Kuo R."/>
            <person name="Ohm R.A."/>
            <person name="Bhattacharya S.S."/>
            <person name="Shirouzu T."/>
            <person name="Yoshinaga Y."/>
            <person name="Martin F.M."/>
            <person name="Grigoriev I.V."/>
            <person name="Hibbett D.S."/>
        </authorList>
    </citation>
    <scope>NUCLEOTIDE SEQUENCE [LARGE SCALE GENOMIC DNA]</scope>
    <source>
        <strain evidence="2 3">CBS 109695</strain>
    </source>
</reference>
<evidence type="ECO:0000313" key="3">
    <source>
        <dbReference type="Proteomes" id="UP000076532"/>
    </source>
</evidence>
<dbReference type="OrthoDB" id="191139at2759"/>
<protein>
    <submittedName>
        <fullName evidence="2">NAD(P)-binding protein</fullName>
    </submittedName>
</protein>
<sequence>MGSFFSSSSKVDDIPDLTGCVAIVSGANSGIGFQTVKQLARRGAKVYLGARSESKAKDAIQRLHDEGLGPNPGEIIWLNLDLTYPSKAKQAAEYILAREKRLDILDGLSENMVINHLSPFLFTNTLLPLLVATSKLPDSDVRIVNVSSIAHTWVKKPRYDSLAALNQSYTDARMANMTLYGYTKLANILYTKELQKRLDAQGAAIIVTAPHPGGVLTEGAQKMMGAYPLGGLILKILPLFTTPIDRAADPSLFAAASPAVRANAAAFKGAYLMPVGKITKPSADAQDAGLARDLWATSEQQLAVLGL</sequence>
<accession>A0A165X534</accession>
<name>A0A165X534_9AGAM</name>
<keyword evidence="3" id="KW-1185">Reference proteome</keyword>
<gene>
    <name evidence="2" type="ORF">FIBSPDRAFT_1052545</name>
</gene>
<dbReference type="STRING" id="436010.A0A165X534"/>
<dbReference type="PRINTS" id="PR00081">
    <property type="entry name" value="GDHRDH"/>
</dbReference>
<dbReference type="InterPro" id="IPR002347">
    <property type="entry name" value="SDR_fam"/>
</dbReference>
<dbReference type="EMBL" id="KV417728">
    <property type="protein sequence ID" value="KZP08211.1"/>
    <property type="molecule type" value="Genomic_DNA"/>
</dbReference>
<dbReference type="PANTHER" id="PTHR43157:SF31">
    <property type="entry name" value="PHOSPHATIDYLINOSITOL-GLYCAN BIOSYNTHESIS CLASS F PROTEIN"/>
    <property type="match status" value="1"/>
</dbReference>
<dbReference type="Proteomes" id="UP000076532">
    <property type="component" value="Unassembled WGS sequence"/>
</dbReference>
<dbReference type="Pfam" id="PF00106">
    <property type="entry name" value="adh_short"/>
    <property type="match status" value="1"/>
</dbReference>
<keyword evidence="1" id="KW-0560">Oxidoreductase</keyword>